<dbReference type="VEuPathDB" id="VectorBase:AALB20_030017"/>
<dbReference type="GO" id="GO:0006641">
    <property type="term" value="P:triglyceride metabolic process"/>
    <property type="evidence" value="ECO:0007669"/>
    <property type="project" value="TreeGrafter"/>
</dbReference>
<feature type="coiled-coil region" evidence="13">
    <location>
        <begin position="16"/>
        <end position="44"/>
    </location>
</feature>
<reference evidence="17 18" key="1">
    <citation type="journal article" date="2017" name="G3 (Bethesda)">
        <title>The Physical Genome Mapping of Anopheles albimanus Corrected Scaffold Misassemblies and Identified Interarm Rearrangements in Genus Anopheles.</title>
        <authorList>
            <person name="Artemov G.N."/>
            <person name="Peery A.N."/>
            <person name="Jiang X."/>
            <person name="Tu Z."/>
            <person name="Stegniy V.N."/>
            <person name="Sharakhova M.V."/>
            <person name="Sharakhov I.V."/>
        </authorList>
    </citation>
    <scope>NUCLEOTIDE SEQUENCE [LARGE SCALE GENOMIC DNA]</scope>
    <source>
        <strain evidence="17 18">ALBI9_A</strain>
    </source>
</reference>
<dbReference type="VEuPathDB" id="VectorBase:AALB005265"/>
<comment type="pathway">
    <text evidence="1">Polyol metabolism; glycerol degradation via glycerol kinase pathway; sn-glycerol 3-phosphate from glycerol: step 1/1.</text>
</comment>
<dbReference type="InterPro" id="IPR018484">
    <property type="entry name" value="FGGY_N"/>
</dbReference>
<keyword evidence="18" id="KW-1185">Reference proteome</keyword>
<evidence type="ECO:0000256" key="7">
    <source>
        <dbReference type="ARBA" id="ARBA00022798"/>
    </source>
</evidence>
<comment type="catalytic activity">
    <reaction evidence="10">
        <text>glycerol + ATP = sn-glycerol 3-phosphate + ADP + H(+)</text>
        <dbReference type="Rhea" id="RHEA:21644"/>
        <dbReference type="ChEBI" id="CHEBI:15378"/>
        <dbReference type="ChEBI" id="CHEBI:17754"/>
        <dbReference type="ChEBI" id="CHEBI:30616"/>
        <dbReference type="ChEBI" id="CHEBI:57597"/>
        <dbReference type="ChEBI" id="CHEBI:456216"/>
        <dbReference type="EC" id="2.7.1.30"/>
    </reaction>
</comment>
<evidence type="ECO:0000256" key="10">
    <source>
        <dbReference type="ARBA" id="ARBA00052101"/>
    </source>
</evidence>
<dbReference type="FunFam" id="3.30.420.40:FF:000108">
    <property type="entry name" value="Glycerol kinase, glycosomal"/>
    <property type="match status" value="1"/>
</dbReference>
<feature type="region of interest" description="Disordered" evidence="14">
    <location>
        <begin position="122"/>
        <end position="144"/>
    </location>
</feature>
<dbReference type="Pfam" id="PF00370">
    <property type="entry name" value="FGGY_N"/>
    <property type="match status" value="1"/>
</dbReference>
<dbReference type="Proteomes" id="UP000069272">
    <property type="component" value="Chromosome 3L"/>
</dbReference>
<keyword evidence="5" id="KW-0547">Nucleotide-binding</keyword>
<feature type="domain" description="Carbohydrate kinase FGGY N-terminal" evidence="15">
    <location>
        <begin position="310"/>
        <end position="567"/>
    </location>
</feature>
<dbReference type="InterPro" id="IPR043129">
    <property type="entry name" value="ATPase_NBD"/>
</dbReference>
<keyword evidence="8" id="KW-0067">ATP-binding</keyword>
<dbReference type="EnsemblMetazoa" id="AALB005265-RA">
    <property type="protein sequence ID" value="AALB005265-PA"/>
    <property type="gene ID" value="AALB005265"/>
</dbReference>
<dbReference type="SUPFAM" id="SSF53067">
    <property type="entry name" value="Actin-like ATPase domain"/>
    <property type="match status" value="2"/>
</dbReference>
<evidence type="ECO:0000256" key="14">
    <source>
        <dbReference type="SAM" id="MobiDB-lite"/>
    </source>
</evidence>
<evidence type="ECO:0000313" key="18">
    <source>
        <dbReference type="Proteomes" id="UP000069272"/>
    </source>
</evidence>
<evidence type="ECO:0000256" key="3">
    <source>
        <dbReference type="ARBA" id="ARBA00012099"/>
    </source>
</evidence>
<dbReference type="PANTHER" id="PTHR10196:SF82">
    <property type="entry name" value="GLYCEROL KINASE"/>
    <property type="match status" value="1"/>
</dbReference>
<organism evidence="17 18">
    <name type="scientific">Anopheles albimanus</name>
    <name type="common">New world malaria mosquito</name>
    <dbReference type="NCBI Taxonomy" id="7167"/>
    <lineage>
        <taxon>Eukaryota</taxon>
        <taxon>Metazoa</taxon>
        <taxon>Ecdysozoa</taxon>
        <taxon>Arthropoda</taxon>
        <taxon>Hexapoda</taxon>
        <taxon>Insecta</taxon>
        <taxon>Pterygota</taxon>
        <taxon>Neoptera</taxon>
        <taxon>Endopterygota</taxon>
        <taxon>Diptera</taxon>
        <taxon>Nematocera</taxon>
        <taxon>Culicoidea</taxon>
        <taxon>Culicidae</taxon>
        <taxon>Anophelinae</taxon>
        <taxon>Anopheles</taxon>
    </lineage>
</organism>
<dbReference type="STRING" id="7167.A0A182FFH3"/>
<dbReference type="FunFam" id="3.30.420.40:FF:000177">
    <property type="entry name" value="Glycerol kinase"/>
    <property type="match status" value="1"/>
</dbReference>
<comment type="similarity">
    <text evidence="2 12">Belongs to the FGGY kinase family.</text>
</comment>
<evidence type="ECO:0000259" key="15">
    <source>
        <dbReference type="Pfam" id="PF00370"/>
    </source>
</evidence>
<evidence type="ECO:0000256" key="12">
    <source>
        <dbReference type="RuleBase" id="RU003733"/>
    </source>
</evidence>
<dbReference type="InterPro" id="IPR018483">
    <property type="entry name" value="Carb_kinase_FGGY_CS"/>
</dbReference>
<dbReference type="InterPro" id="IPR042018">
    <property type="entry name" value="GK1-3_metazoan-type"/>
</dbReference>
<evidence type="ECO:0000256" key="4">
    <source>
        <dbReference type="ARBA" id="ARBA00022679"/>
    </source>
</evidence>
<proteinExistence type="inferred from homology"/>
<evidence type="ECO:0000256" key="5">
    <source>
        <dbReference type="ARBA" id="ARBA00022741"/>
    </source>
</evidence>
<dbReference type="GO" id="GO:0046167">
    <property type="term" value="P:glycerol-3-phosphate biosynthetic process"/>
    <property type="evidence" value="ECO:0007669"/>
    <property type="project" value="TreeGrafter"/>
</dbReference>
<evidence type="ECO:0000256" key="2">
    <source>
        <dbReference type="ARBA" id="ARBA00009156"/>
    </source>
</evidence>
<evidence type="ECO:0000256" key="6">
    <source>
        <dbReference type="ARBA" id="ARBA00022777"/>
    </source>
</evidence>
<dbReference type="PROSITE" id="PS00445">
    <property type="entry name" value="FGGY_KINASES_2"/>
    <property type="match status" value="1"/>
</dbReference>
<feature type="domain" description="Carbohydrate kinase FGGY C-terminal" evidence="16">
    <location>
        <begin position="577"/>
        <end position="767"/>
    </location>
</feature>
<dbReference type="InterPro" id="IPR018485">
    <property type="entry name" value="FGGY_C"/>
</dbReference>
<dbReference type="GO" id="GO:0005739">
    <property type="term" value="C:mitochondrion"/>
    <property type="evidence" value="ECO:0007669"/>
    <property type="project" value="TreeGrafter"/>
</dbReference>
<dbReference type="PANTHER" id="PTHR10196">
    <property type="entry name" value="SUGAR KINASE"/>
    <property type="match status" value="1"/>
</dbReference>
<dbReference type="Gene3D" id="3.30.420.40">
    <property type="match status" value="2"/>
</dbReference>
<dbReference type="InterPro" id="IPR005999">
    <property type="entry name" value="Glycerol_kin"/>
</dbReference>
<keyword evidence="13" id="KW-0175">Coiled coil</keyword>
<dbReference type="NCBIfam" id="NF000756">
    <property type="entry name" value="PRK00047.1"/>
    <property type="match status" value="1"/>
</dbReference>
<evidence type="ECO:0000256" key="13">
    <source>
        <dbReference type="SAM" id="Coils"/>
    </source>
</evidence>
<sequence>MNGSIMIKCEPFSEEVELLNRLVANDEHQQQQQEQEQLQDQELRTFCTYKLKLADDTIALLESQAIDIECLRKMRLEDVDVLFDGKPLGPKILFREAFLEWREEIGLPCKSLRWLSTHKRSAESEDSADSQASQPKRAPSSSGPTVAALLWDECTQQQQSSLLPQEKDSLSNRVPPVSYQSFRWPMTPVTLKDILNSSTLGRNILAVGELGVLSKSMQCQLTAIIIAYHMEFETKLSTPQLENYAYCISTLLPHENPLSYHIPRGPNRRNPGGSLYSRFINQKISQKALAIVVAAVRVMSSGMKKFGDLIGSIDEGTSSARFILFKAETAEVVCFHQKELRQIYPQEGWVEQEPQEILAVVQECIAKTIEKLRELGGDPATDIVAVGVTNQRETTIVWNRETGEPLYNAIVWLDMRTASTVDQLLETVPNKTKNKDYLKPICGLPLSPYFSAVKLRWLMDNVPKVKAAIRAGNCLFGTVDTWLIWNLTGGPAGGVHVTDVSNASRTMLMSLESLAYDKTLLKFFDVPVEILPSIRSSSEVYGLISFEPLRGIPLSGCLGDQQSALVGQECLMRGKAKATYGTGCFLLYNTGTARIDSSHGLLTTVAYQFGPEEPPVYALEGSVGVAGAALGWLRDNMNLMASVSESEALAKTVPNNGDVYFVPAFSGLYAPYWNQEARGVICGITEDTKRGHIVRAALEAICFQVRDILDVMNSECGTPLVRLKVDGGMTINESMMQWQADLIGLDIQRPTFVETTALGAAMVAGRAVGKWDIENVSVESKCTEFRPAISEDERDMRYSKWKMAIERSFGWESNTL</sequence>
<accession>A0A182FFH3</accession>
<dbReference type="GO" id="GO:0006071">
    <property type="term" value="P:glycerol metabolic process"/>
    <property type="evidence" value="ECO:0007669"/>
    <property type="project" value="UniProtKB-KW"/>
</dbReference>
<dbReference type="GO" id="GO:0004370">
    <property type="term" value="F:glycerol kinase activity"/>
    <property type="evidence" value="ECO:0007669"/>
    <property type="project" value="UniProtKB-EC"/>
</dbReference>
<dbReference type="CDD" id="cd07792">
    <property type="entry name" value="ASKHA_NBD_FGGY_GK1-3-like"/>
    <property type="match status" value="1"/>
</dbReference>
<evidence type="ECO:0000313" key="17">
    <source>
        <dbReference type="EnsemblMetazoa" id="AALB005265-PA"/>
    </source>
</evidence>
<dbReference type="VEuPathDB" id="VectorBase:AALB20_033599"/>
<dbReference type="PROSITE" id="PS00933">
    <property type="entry name" value="FGGY_KINASES_1"/>
    <property type="match status" value="1"/>
</dbReference>
<dbReference type="Pfam" id="PF02782">
    <property type="entry name" value="FGGY_C"/>
    <property type="match status" value="1"/>
</dbReference>
<reference evidence="17" key="2">
    <citation type="submission" date="2022-08" db="UniProtKB">
        <authorList>
            <consortium name="EnsemblMetazoa"/>
        </authorList>
    </citation>
    <scope>IDENTIFICATION</scope>
    <source>
        <strain evidence="17">STECLA/ALBI9_A</strain>
    </source>
</reference>
<keyword evidence="4 12" id="KW-0808">Transferase</keyword>
<keyword evidence="6 12" id="KW-0418">Kinase</keyword>
<name>A0A182FFH3_ANOAL</name>
<dbReference type="GO" id="GO:0005524">
    <property type="term" value="F:ATP binding"/>
    <property type="evidence" value="ECO:0007669"/>
    <property type="project" value="UniProtKB-KW"/>
</dbReference>
<keyword evidence="7" id="KW-0319">Glycerol metabolism</keyword>
<evidence type="ECO:0000259" key="16">
    <source>
        <dbReference type="Pfam" id="PF02782"/>
    </source>
</evidence>
<evidence type="ECO:0000256" key="1">
    <source>
        <dbReference type="ARBA" id="ARBA00005190"/>
    </source>
</evidence>
<evidence type="ECO:0000256" key="8">
    <source>
        <dbReference type="ARBA" id="ARBA00022840"/>
    </source>
</evidence>
<dbReference type="EC" id="2.7.1.30" evidence="3"/>
<protein>
    <recommendedName>
        <fullName evidence="11">Probable glycerol kinase</fullName>
        <ecNumber evidence="3">2.7.1.30</ecNumber>
    </recommendedName>
    <alternativeName>
        <fullName evidence="9">ATP:glycerol 3-phosphotransferase</fullName>
    </alternativeName>
</protein>
<dbReference type="NCBIfam" id="TIGR01311">
    <property type="entry name" value="glycerol_kin"/>
    <property type="match status" value="1"/>
</dbReference>
<dbReference type="AlphaFoldDB" id="A0A182FFH3"/>
<evidence type="ECO:0000256" key="11">
    <source>
        <dbReference type="ARBA" id="ARBA00071571"/>
    </source>
</evidence>
<evidence type="ECO:0000256" key="9">
    <source>
        <dbReference type="ARBA" id="ARBA00043149"/>
    </source>
</evidence>